<feature type="active site" evidence="13">
    <location>
        <position position="251"/>
    </location>
</feature>
<dbReference type="FunFam" id="3.40.50.1110:FF:000018">
    <property type="entry name" value="Lipase 1"/>
    <property type="match status" value="1"/>
</dbReference>
<dbReference type="InterPro" id="IPR037460">
    <property type="entry name" value="SEST-like"/>
</dbReference>
<feature type="disulfide bond" evidence="14">
    <location>
        <begin position="185"/>
        <end position="232"/>
    </location>
</feature>
<dbReference type="SUPFAM" id="SSF52266">
    <property type="entry name" value="SGNH hydrolase"/>
    <property type="match status" value="1"/>
</dbReference>
<dbReference type="Proteomes" id="UP000199063">
    <property type="component" value="Unassembled WGS sequence"/>
</dbReference>
<dbReference type="AlphaFoldDB" id="A0A1G9WU54"/>
<dbReference type="OrthoDB" id="5503950at2"/>
<keyword evidence="7" id="KW-0964">Secreted</keyword>
<dbReference type="GO" id="GO:0004806">
    <property type="term" value="F:triacylglycerol lipase activity"/>
    <property type="evidence" value="ECO:0007669"/>
    <property type="project" value="UniProtKB-EC"/>
</dbReference>
<evidence type="ECO:0000256" key="7">
    <source>
        <dbReference type="ARBA" id="ARBA00022525"/>
    </source>
</evidence>
<dbReference type="PANTHER" id="PTHR37981">
    <property type="entry name" value="LIPASE 2"/>
    <property type="match status" value="1"/>
</dbReference>
<accession>A0A1G9WU54</accession>
<evidence type="ECO:0000256" key="4">
    <source>
        <dbReference type="ARBA" id="ARBA00011245"/>
    </source>
</evidence>
<name>A0A1G9WU54_9ACTN</name>
<feature type="chain" id="PRO_5011472790" description="triacylglycerol lipase" evidence="15">
    <location>
        <begin position="30"/>
        <end position="269"/>
    </location>
</feature>
<dbReference type="GO" id="GO:0005576">
    <property type="term" value="C:extracellular region"/>
    <property type="evidence" value="ECO:0007669"/>
    <property type="project" value="UniProtKB-SubCell"/>
</dbReference>
<evidence type="ECO:0000256" key="3">
    <source>
        <dbReference type="ARBA" id="ARBA00008668"/>
    </source>
</evidence>
<comment type="subunit">
    <text evidence="4">Monomer.</text>
</comment>
<evidence type="ECO:0000256" key="11">
    <source>
        <dbReference type="ARBA" id="ARBA00023098"/>
    </source>
</evidence>
<evidence type="ECO:0000259" key="16">
    <source>
        <dbReference type="Pfam" id="PF13472"/>
    </source>
</evidence>
<evidence type="ECO:0000256" key="9">
    <source>
        <dbReference type="ARBA" id="ARBA00022801"/>
    </source>
</evidence>
<dbReference type="RefSeq" id="WP_093657346.1">
    <property type="nucleotide sequence ID" value="NZ_FNHI01000014.1"/>
</dbReference>
<dbReference type="EMBL" id="FNHI01000014">
    <property type="protein sequence ID" value="SDM88040.1"/>
    <property type="molecule type" value="Genomic_DNA"/>
</dbReference>
<dbReference type="PANTHER" id="PTHR37981:SF1">
    <property type="entry name" value="SGNH HYDROLASE-TYPE ESTERASE DOMAIN-CONTAINING PROTEIN"/>
    <property type="match status" value="1"/>
</dbReference>
<dbReference type="InterPro" id="IPR036514">
    <property type="entry name" value="SGNH_hydro_sf"/>
</dbReference>
<evidence type="ECO:0000256" key="1">
    <source>
        <dbReference type="ARBA" id="ARBA00001024"/>
    </source>
</evidence>
<protein>
    <recommendedName>
        <fullName evidence="5">triacylglycerol lipase</fullName>
        <ecNumber evidence="5">3.1.1.3</ecNumber>
    </recommendedName>
</protein>
<evidence type="ECO:0000313" key="18">
    <source>
        <dbReference type="Proteomes" id="UP000199063"/>
    </source>
</evidence>
<evidence type="ECO:0000256" key="12">
    <source>
        <dbReference type="ARBA" id="ARBA00023157"/>
    </source>
</evidence>
<keyword evidence="6" id="KW-0719">Serine esterase</keyword>
<keyword evidence="9 17" id="KW-0378">Hydrolase</keyword>
<evidence type="ECO:0000256" key="5">
    <source>
        <dbReference type="ARBA" id="ARBA00013279"/>
    </source>
</evidence>
<proteinExistence type="inferred from homology"/>
<reference evidence="18" key="1">
    <citation type="submission" date="2016-10" db="EMBL/GenBank/DDBJ databases">
        <authorList>
            <person name="Varghese N."/>
            <person name="Submissions S."/>
        </authorList>
    </citation>
    <scope>NUCLEOTIDE SEQUENCE [LARGE SCALE GENOMIC DNA]</scope>
    <source>
        <strain evidence="18">CGMCC 4.7042</strain>
    </source>
</reference>
<dbReference type="EC" id="3.1.1.3" evidence="5"/>
<dbReference type="STRING" id="1196353.SAMN05444921_114206"/>
<dbReference type="GO" id="GO:0106435">
    <property type="term" value="F:carboxylesterase activity"/>
    <property type="evidence" value="ECO:0007669"/>
    <property type="project" value="UniProtKB-ARBA"/>
</dbReference>
<evidence type="ECO:0000256" key="14">
    <source>
        <dbReference type="PIRSR" id="PIRSR637460-2"/>
    </source>
</evidence>
<comment type="subcellular location">
    <subcellularLocation>
        <location evidence="2">Secreted</location>
    </subcellularLocation>
</comment>
<dbReference type="Gene3D" id="3.40.50.1110">
    <property type="entry name" value="SGNH hydrolase"/>
    <property type="match status" value="1"/>
</dbReference>
<gene>
    <name evidence="17" type="ORF">SAMN05444921_114206</name>
</gene>
<comment type="catalytic activity">
    <reaction evidence="1">
        <text>a triacylglycerol + H2O = a diacylglycerol + a fatty acid + H(+)</text>
        <dbReference type="Rhea" id="RHEA:12044"/>
        <dbReference type="ChEBI" id="CHEBI:15377"/>
        <dbReference type="ChEBI" id="CHEBI:15378"/>
        <dbReference type="ChEBI" id="CHEBI:17855"/>
        <dbReference type="ChEBI" id="CHEBI:18035"/>
        <dbReference type="ChEBI" id="CHEBI:28868"/>
        <dbReference type="EC" id="3.1.1.3"/>
    </reaction>
</comment>
<evidence type="ECO:0000256" key="2">
    <source>
        <dbReference type="ARBA" id="ARBA00004613"/>
    </source>
</evidence>
<dbReference type="InterPro" id="IPR013830">
    <property type="entry name" value="SGNH_hydro"/>
</dbReference>
<evidence type="ECO:0000256" key="8">
    <source>
        <dbReference type="ARBA" id="ARBA00022729"/>
    </source>
</evidence>
<feature type="disulfide bond" evidence="14">
    <location>
        <begin position="61"/>
        <end position="86"/>
    </location>
</feature>
<feature type="domain" description="SGNH hydrolase-type esterase" evidence="16">
    <location>
        <begin position="40"/>
        <end position="257"/>
    </location>
</feature>
<sequence>MKLSRIAAISSSLLLGAALALTGAGQAQAAQSAAAVDYVALGDSYSSGVGAGAYLGDSGSCKRTNRAYPALWAAANSPSSFAFTACSGARTGDVLANQLAPLNSGTDLVSITIGGNDAGFADVMTTCVLQSESTCVARVQEAKRFVDTTLPARLDSVYSTIRSKSPSARVVVLGYPRFYKLNGSCIAGLTENERTAINSGADHLNAAIAKRVADHGFTFADVVPSFTGHEICSGASWLHSVNWLNIGESYHPTASGQSGGYLPPFRSAA</sequence>
<keyword evidence="8 15" id="KW-0732">Signal</keyword>
<comment type="similarity">
    <text evidence="3">Belongs to the 'GDSL' lipolytic enzyme family.</text>
</comment>
<evidence type="ECO:0000313" key="17">
    <source>
        <dbReference type="EMBL" id="SDM88040.1"/>
    </source>
</evidence>
<keyword evidence="18" id="KW-1185">Reference proteome</keyword>
<keyword evidence="10" id="KW-0442">Lipid degradation</keyword>
<keyword evidence="11" id="KW-0443">Lipid metabolism</keyword>
<evidence type="ECO:0000256" key="15">
    <source>
        <dbReference type="SAM" id="SignalP"/>
    </source>
</evidence>
<evidence type="ECO:0000256" key="6">
    <source>
        <dbReference type="ARBA" id="ARBA00022487"/>
    </source>
</evidence>
<organism evidence="17 18">
    <name type="scientific">Streptomyces wuyuanensis</name>
    <dbReference type="NCBI Taxonomy" id="1196353"/>
    <lineage>
        <taxon>Bacteria</taxon>
        <taxon>Bacillati</taxon>
        <taxon>Actinomycetota</taxon>
        <taxon>Actinomycetes</taxon>
        <taxon>Kitasatosporales</taxon>
        <taxon>Streptomycetaceae</taxon>
        <taxon>Streptomyces</taxon>
    </lineage>
</organism>
<evidence type="ECO:0000256" key="10">
    <source>
        <dbReference type="ARBA" id="ARBA00022963"/>
    </source>
</evidence>
<dbReference type="GeneID" id="40831621"/>
<dbReference type="Pfam" id="PF13472">
    <property type="entry name" value="Lipase_GDSL_2"/>
    <property type="match status" value="1"/>
</dbReference>
<evidence type="ECO:0000256" key="13">
    <source>
        <dbReference type="PIRSR" id="PIRSR637460-1"/>
    </source>
</evidence>
<feature type="active site" description="Nucleophile" evidence="13">
    <location>
        <position position="44"/>
    </location>
</feature>
<feature type="disulfide bond" evidence="14">
    <location>
        <begin position="127"/>
        <end position="135"/>
    </location>
</feature>
<feature type="signal peptide" evidence="15">
    <location>
        <begin position="1"/>
        <end position="29"/>
    </location>
</feature>
<dbReference type="CDD" id="cd01823">
    <property type="entry name" value="SEST_like"/>
    <property type="match status" value="1"/>
</dbReference>
<dbReference type="GO" id="GO:0019433">
    <property type="term" value="P:triglyceride catabolic process"/>
    <property type="evidence" value="ECO:0007669"/>
    <property type="project" value="TreeGrafter"/>
</dbReference>
<keyword evidence="12 14" id="KW-1015">Disulfide bond</keyword>